<sequence length="100" mass="11288">MGFPVSDLLAFYRSMTAVCWWWPHRIDAVPVCRPATDVWDPVARGAARWEPQVSKPSIVDNFTAVRGETYHANSESDFGRICNASLADRHSNRVLFPGPR</sequence>
<keyword evidence="2" id="KW-1185">Reference proteome</keyword>
<evidence type="ECO:0000313" key="2">
    <source>
        <dbReference type="Proteomes" id="UP000799757"/>
    </source>
</evidence>
<gene>
    <name evidence="1" type="ORF">K505DRAFT_369077</name>
</gene>
<protein>
    <submittedName>
        <fullName evidence="1">Uncharacterized protein</fullName>
    </submittedName>
</protein>
<reference evidence="1" key="1">
    <citation type="journal article" date="2020" name="Stud. Mycol.">
        <title>101 Dothideomycetes genomes: a test case for predicting lifestyles and emergence of pathogens.</title>
        <authorList>
            <person name="Haridas S."/>
            <person name="Albert R."/>
            <person name="Binder M."/>
            <person name="Bloem J."/>
            <person name="Labutti K."/>
            <person name="Salamov A."/>
            <person name="Andreopoulos B."/>
            <person name="Baker S."/>
            <person name="Barry K."/>
            <person name="Bills G."/>
            <person name="Bluhm B."/>
            <person name="Cannon C."/>
            <person name="Castanera R."/>
            <person name="Culley D."/>
            <person name="Daum C."/>
            <person name="Ezra D."/>
            <person name="Gonzalez J."/>
            <person name="Henrissat B."/>
            <person name="Kuo A."/>
            <person name="Liang C."/>
            <person name="Lipzen A."/>
            <person name="Lutzoni F."/>
            <person name="Magnuson J."/>
            <person name="Mondo S."/>
            <person name="Nolan M."/>
            <person name="Ohm R."/>
            <person name="Pangilinan J."/>
            <person name="Park H.-J."/>
            <person name="Ramirez L."/>
            <person name="Alfaro M."/>
            <person name="Sun H."/>
            <person name="Tritt A."/>
            <person name="Yoshinaga Y."/>
            <person name="Zwiers L.-H."/>
            <person name="Turgeon B."/>
            <person name="Goodwin S."/>
            <person name="Spatafora J."/>
            <person name="Crous P."/>
            <person name="Grigoriev I."/>
        </authorList>
    </citation>
    <scope>NUCLEOTIDE SEQUENCE</scope>
    <source>
        <strain evidence="1">CBS 109.77</strain>
    </source>
</reference>
<evidence type="ECO:0000313" key="1">
    <source>
        <dbReference type="EMBL" id="KAF2785546.1"/>
    </source>
</evidence>
<name>A0A6A6WNA6_9PLEO</name>
<organism evidence="1 2">
    <name type="scientific">Melanomma pulvis-pyrius CBS 109.77</name>
    <dbReference type="NCBI Taxonomy" id="1314802"/>
    <lineage>
        <taxon>Eukaryota</taxon>
        <taxon>Fungi</taxon>
        <taxon>Dikarya</taxon>
        <taxon>Ascomycota</taxon>
        <taxon>Pezizomycotina</taxon>
        <taxon>Dothideomycetes</taxon>
        <taxon>Pleosporomycetidae</taxon>
        <taxon>Pleosporales</taxon>
        <taxon>Melanommataceae</taxon>
        <taxon>Melanomma</taxon>
    </lineage>
</organism>
<dbReference type="EMBL" id="MU002880">
    <property type="protein sequence ID" value="KAF2785546.1"/>
    <property type="molecule type" value="Genomic_DNA"/>
</dbReference>
<accession>A0A6A6WNA6</accession>
<dbReference type="Proteomes" id="UP000799757">
    <property type="component" value="Unassembled WGS sequence"/>
</dbReference>
<proteinExistence type="predicted"/>
<dbReference type="AlphaFoldDB" id="A0A6A6WNA6"/>